<evidence type="ECO:0000313" key="2">
    <source>
        <dbReference type="RefSeq" id="XP_038865900.1"/>
    </source>
</evidence>
<name>A0A8U1EXM8_SALNM</name>
<dbReference type="Proteomes" id="UP000808372">
    <property type="component" value="Chromosome 16"/>
</dbReference>
<reference evidence="2" key="1">
    <citation type="submission" date="2025-08" db="UniProtKB">
        <authorList>
            <consortium name="RefSeq"/>
        </authorList>
    </citation>
    <scope>IDENTIFICATION</scope>
    <source>
        <tissue evidence="2">White muscle</tissue>
    </source>
</reference>
<sequence length="247" mass="29974">MEEAVWLWLEGRRVTRAFQLWLRVHHRHQEASRLGRAHLMRRSFQVWRGVVRESLSTFQTTESRLRTHQTQSAFSVWRRRTVSHNLLSDLVQRTKSRQRRSLLRSSLHTWHQEVQLCKRRSLHLSQKYFACWVNRIGIRRIERKNQLEARLRECLRRWRLGVLLKRARRRLAQVLWVSWRDQTAAALLLTTLHTDRLQQGAWLTWRKRRIRTRVSETFAAQLDHALIAQVFNMWRQKHALRSTATDT</sequence>
<keyword evidence="1" id="KW-1185">Reference proteome</keyword>
<dbReference type="AlphaFoldDB" id="A0A8U1EXM8"/>
<protein>
    <submittedName>
        <fullName evidence="2">Uncharacterized protein LOC120060596</fullName>
    </submittedName>
</protein>
<organism evidence="1 2">
    <name type="scientific">Salvelinus namaycush</name>
    <name type="common">Lake trout</name>
    <name type="synonym">Salmo namaycush</name>
    <dbReference type="NCBI Taxonomy" id="8040"/>
    <lineage>
        <taxon>Eukaryota</taxon>
        <taxon>Metazoa</taxon>
        <taxon>Chordata</taxon>
        <taxon>Craniata</taxon>
        <taxon>Vertebrata</taxon>
        <taxon>Euteleostomi</taxon>
        <taxon>Actinopterygii</taxon>
        <taxon>Neopterygii</taxon>
        <taxon>Teleostei</taxon>
        <taxon>Protacanthopterygii</taxon>
        <taxon>Salmoniformes</taxon>
        <taxon>Salmonidae</taxon>
        <taxon>Salmoninae</taxon>
        <taxon>Salvelinus</taxon>
    </lineage>
</organism>
<gene>
    <name evidence="2" type="primary">LOC120060596</name>
</gene>
<evidence type="ECO:0000313" key="1">
    <source>
        <dbReference type="Proteomes" id="UP000808372"/>
    </source>
</evidence>
<accession>A0A8U1EXM8</accession>
<proteinExistence type="predicted"/>
<dbReference type="KEGG" id="snh:120060596"/>
<dbReference type="GeneID" id="120060596"/>
<dbReference type="RefSeq" id="XP_038865900.1">
    <property type="nucleotide sequence ID" value="XM_039009972.1"/>
</dbReference>